<organism evidence="1 2">
    <name type="scientific">Diversispora eburnea</name>
    <dbReference type="NCBI Taxonomy" id="1213867"/>
    <lineage>
        <taxon>Eukaryota</taxon>
        <taxon>Fungi</taxon>
        <taxon>Fungi incertae sedis</taxon>
        <taxon>Mucoromycota</taxon>
        <taxon>Glomeromycotina</taxon>
        <taxon>Glomeromycetes</taxon>
        <taxon>Diversisporales</taxon>
        <taxon>Diversisporaceae</taxon>
        <taxon>Diversispora</taxon>
    </lineage>
</organism>
<accession>A0A9N9BV33</accession>
<reference evidence="1" key="1">
    <citation type="submission" date="2021-06" db="EMBL/GenBank/DDBJ databases">
        <authorList>
            <person name="Kallberg Y."/>
            <person name="Tangrot J."/>
            <person name="Rosling A."/>
        </authorList>
    </citation>
    <scope>NUCLEOTIDE SEQUENCE</scope>
    <source>
        <strain evidence="1">AZ414A</strain>
    </source>
</reference>
<evidence type="ECO:0000313" key="2">
    <source>
        <dbReference type="Proteomes" id="UP000789706"/>
    </source>
</evidence>
<dbReference type="AlphaFoldDB" id="A0A9N9BV33"/>
<evidence type="ECO:0000313" key="1">
    <source>
        <dbReference type="EMBL" id="CAG8580860.1"/>
    </source>
</evidence>
<protein>
    <submittedName>
        <fullName evidence="1">8068_t:CDS:1</fullName>
    </submittedName>
</protein>
<sequence>MFFFKTTCVFCKNIFPSHFVNYRVLLLQSPNFTLRNARPDLLQLLPYANSSPSHHTSPKESTLYKFAKDITKQLPTVILVKIIVAGLVDILSLDLSFTWYWSINNERLLLKILKKGTKPEANIANEELGVIYFNIPEDLTIEKFGVALGEVLNFTFEKHISFTSQLINKILGITPDRLKKWERVLEAFKRTSTLYKKKYGKPPVIIYDSISLLILDYLKILDTLQDGAKTGVDERKFTAVFVTSEANKLIIEIGDISKKETMEYLIKKCEINSVEAERLYDLVGGYLVNLKSVADKSLAGQFFEYKNWFYCFAMSLHIIL</sequence>
<dbReference type="SUPFAM" id="SSF52540">
    <property type="entry name" value="P-loop containing nucleoside triphosphate hydrolases"/>
    <property type="match status" value="1"/>
</dbReference>
<name>A0A9N9BV33_9GLOM</name>
<comment type="caution">
    <text evidence="1">The sequence shown here is derived from an EMBL/GenBank/DDBJ whole genome shotgun (WGS) entry which is preliminary data.</text>
</comment>
<dbReference type="Proteomes" id="UP000789706">
    <property type="component" value="Unassembled WGS sequence"/>
</dbReference>
<gene>
    <name evidence="1" type="ORF">DEBURN_LOCUS8564</name>
</gene>
<dbReference type="EMBL" id="CAJVPK010001297">
    <property type="protein sequence ID" value="CAG8580860.1"/>
    <property type="molecule type" value="Genomic_DNA"/>
</dbReference>
<keyword evidence="2" id="KW-1185">Reference proteome</keyword>
<dbReference type="OrthoDB" id="2333074at2759"/>
<proteinExistence type="predicted"/>
<dbReference type="InterPro" id="IPR027417">
    <property type="entry name" value="P-loop_NTPase"/>
</dbReference>